<keyword evidence="1" id="KW-1133">Transmembrane helix</keyword>
<evidence type="ECO:0000313" key="2">
    <source>
        <dbReference type="EMBL" id="CAD8196428.1"/>
    </source>
</evidence>
<gene>
    <name evidence="2" type="ORF">PPENT_87.1.T1120122</name>
</gene>
<feature type="transmembrane region" description="Helical" evidence="1">
    <location>
        <begin position="1306"/>
        <end position="1328"/>
    </location>
</feature>
<keyword evidence="1" id="KW-0812">Transmembrane</keyword>
<dbReference type="EMBL" id="CAJJDO010000112">
    <property type="protein sequence ID" value="CAD8196428.1"/>
    <property type="molecule type" value="Genomic_DNA"/>
</dbReference>
<feature type="transmembrane region" description="Helical" evidence="1">
    <location>
        <begin position="753"/>
        <end position="772"/>
    </location>
</feature>
<evidence type="ECO:0000256" key="1">
    <source>
        <dbReference type="SAM" id="Phobius"/>
    </source>
</evidence>
<organism evidence="2 3">
    <name type="scientific">Paramecium pentaurelia</name>
    <dbReference type="NCBI Taxonomy" id="43138"/>
    <lineage>
        <taxon>Eukaryota</taxon>
        <taxon>Sar</taxon>
        <taxon>Alveolata</taxon>
        <taxon>Ciliophora</taxon>
        <taxon>Intramacronucleata</taxon>
        <taxon>Oligohymenophorea</taxon>
        <taxon>Peniculida</taxon>
        <taxon>Parameciidae</taxon>
        <taxon>Paramecium</taxon>
    </lineage>
</organism>
<proteinExistence type="predicted"/>
<evidence type="ECO:0000313" key="3">
    <source>
        <dbReference type="Proteomes" id="UP000689195"/>
    </source>
</evidence>
<name>A0A8S1X277_9CILI</name>
<feature type="transmembrane region" description="Helical" evidence="1">
    <location>
        <begin position="968"/>
        <end position="987"/>
    </location>
</feature>
<feature type="transmembrane region" description="Helical" evidence="1">
    <location>
        <begin position="1065"/>
        <end position="1087"/>
    </location>
</feature>
<comment type="caution">
    <text evidence="2">The sequence shown here is derived from an EMBL/GenBank/DDBJ whole genome shotgun (WGS) entry which is preliminary data.</text>
</comment>
<reference evidence="2" key="1">
    <citation type="submission" date="2021-01" db="EMBL/GenBank/DDBJ databases">
        <authorList>
            <consortium name="Genoscope - CEA"/>
            <person name="William W."/>
        </authorList>
    </citation>
    <scope>NUCLEOTIDE SEQUENCE</scope>
</reference>
<accession>A0A8S1X277</accession>
<keyword evidence="1" id="KW-0472">Membrane</keyword>
<dbReference type="OrthoDB" id="302428at2759"/>
<keyword evidence="3" id="KW-1185">Reference proteome</keyword>
<protein>
    <recommendedName>
        <fullName evidence="4">Transmembrane protein</fullName>
    </recommendedName>
</protein>
<dbReference type="PANTHER" id="PTHR31600:SF2">
    <property type="entry name" value="GAMETE ENRICHED GENE 10 PROTEIN-RELATED"/>
    <property type="match status" value="1"/>
</dbReference>
<dbReference type="PANTHER" id="PTHR31600">
    <property type="entry name" value="TINY MACROCYSTS PROTEIN B-RELATED"/>
    <property type="match status" value="1"/>
</dbReference>
<feature type="transmembrane region" description="Helical" evidence="1">
    <location>
        <begin position="945"/>
        <end position="962"/>
    </location>
</feature>
<evidence type="ECO:0008006" key="4">
    <source>
        <dbReference type="Google" id="ProtNLM"/>
    </source>
</evidence>
<dbReference type="Proteomes" id="UP000689195">
    <property type="component" value="Unassembled WGS sequence"/>
</dbReference>
<dbReference type="InterPro" id="IPR052994">
    <property type="entry name" value="Tiny_macrocysts_regulators"/>
</dbReference>
<sequence length="1366" mass="159344">MTNSQNKQLINVLVYCNYISNHAPLKALIKLILQQADNIYFKQSFNNLSLELYQRAKQYQREAIHKNTIRSTNEHQSSLNVQSAYMTSHSSNILFPILIETIQSKINFWSKLINGYQDIDHYLLESLKTTQKMLQCKKEIEQRFDMINNKLKSQQQSDILTLRIIQIYYSGIYSNAFQAYQIEKSIEELIKNERYKQDETLDNMQLIQNRLIILKSSLVRKRGELLNLNVRQLALFLNENEDSLKSIKHCNQLMPNFISSIHEKLMDNYLQRGYSKLMINGEATFCQNITGYIEQCSLNLFNFFDDKDDFILNMIITKQQSNNEIILFGIDGKILGFTKYFYEEVLQNNVKMNLSHQTTKDQNVLKITVKEFLNKSPLIQFYIPGIANQVQELRQQIVSSSNYLMNNLKSFWIIPNNHLECLQNSQLIFSQFKKRSYGSQQNFRSYKSQTYSKYSYNTINTQFDMQYDDSEMPSELKSNISINGIPILILHPEVEQQISKLVEITDSLSKIPQTGVFYSLQFKTLNFKRGNYGYFMLTIKDFKTIANQTINNQQTSRTQQSLYQTLIPSQEFSISNTKSPNSFFQDIRSENPDDSQYHAIQEIKQMNNNLKLNESSAVADNSFKFQLKQSDRSNLFDSSRQPLFARPKILEIDINEEVEQIELDMQVIKEIKQDQIEDEQDEGEKKVQSVSQSQKKKSSNILLKFQTKQIKNKENDFASNPSRTSTNSTSKESLLIVQQLYHNTQLITPLKKIAVLLFIICSGILISNIINVQFISENLISQTNQLATLRQPQNINYFYTSEILQELYLILIKNKLITLSPFMFQRNLDTLQGMYDYARTTQVNLAIIVPRLSMEQNLQTTMQTKFYQENSIVTIEYPLEEFYSILYQNTETSYRKFINNGSIDFPQLMPQGVVRLNLLDMLDFHNQLIEVIIENTIDKQTQVKSYFLSVMFGEMFSIFLIIGIQLKYWLFIDHIVKSILFLISRLNENQALDQMNRLSLIKEQLDNQINGNWKLFNFGDIMYGFSEKKAKKVILKSSVETGQNNIKATSALYSRIQRTYYLNRINAFITFIITILLTVYLMAGFLLHMAKNDNFQPSLTVTLKFVQVRHNMDSLTLLGGIIKTEPIIPNLNLEYLNQTKACQLLIQYRDNLSPLINEVAQVILENANANNVKSRFDTILNYDLCLSSTVDAMPICDLSTIKLQYDQQFYNILLYRKDNYKSIISNGALGYTAGLIKFINQEFDYEIQNLKYNVNETNKVVIQQQSFQNFILQYFTDIQTIMRQFLVLFQEDNLAIAEGIISVVQVYYYGVGTCLFLFYIILSIIWVYKSQMKIQSLRQVLVLIPPDHILTTNVRSQAKSIHQMLY</sequence>